<dbReference type="GO" id="GO:0004029">
    <property type="term" value="F:aldehyde dehydrogenase (NAD+) activity"/>
    <property type="evidence" value="ECO:0007669"/>
    <property type="project" value="TreeGrafter"/>
</dbReference>
<dbReference type="InterPro" id="IPR001509">
    <property type="entry name" value="Epimerase_deHydtase"/>
</dbReference>
<dbReference type="Pfam" id="PF01370">
    <property type="entry name" value="Epimerase"/>
    <property type="match status" value="1"/>
</dbReference>
<dbReference type="Gene3D" id="3.40.50.720">
    <property type="entry name" value="NAD(P)-binding Rossmann-like Domain"/>
    <property type="match status" value="1"/>
</dbReference>
<feature type="domain" description="NAD-dependent epimerase/dehydratase" evidence="1">
    <location>
        <begin position="9"/>
        <end position="216"/>
    </location>
</feature>
<dbReference type="PANTHER" id="PTHR48079:SF6">
    <property type="entry name" value="NAD(P)-BINDING DOMAIN-CONTAINING PROTEIN-RELATED"/>
    <property type="match status" value="1"/>
</dbReference>
<organism evidence="2 3">
    <name type="scientific">Rhodopseudomonas palustris</name>
    <dbReference type="NCBI Taxonomy" id="1076"/>
    <lineage>
        <taxon>Bacteria</taxon>
        <taxon>Pseudomonadati</taxon>
        <taxon>Pseudomonadota</taxon>
        <taxon>Alphaproteobacteria</taxon>
        <taxon>Hyphomicrobiales</taxon>
        <taxon>Nitrobacteraceae</taxon>
        <taxon>Rhodopseudomonas</taxon>
    </lineage>
</organism>
<evidence type="ECO:0000313" key="3">
    <source>
        <dbReference type="Proteomes" id="UP000032515"/>
    </source>
</evidence>
<dbReference type="SUPFAM" id="SSF51735">
    <property type="entry name" value="NAD(P)-binding Rossmann-fold domains"/>
    <property type="match status" value="1"/>
</dbReference>
<sequence>MSDARNIDILVTGATGFIGSSLLEPLARDGARLRAGVRQVKPAAAATAQVQSYPCDLDNPDQLRAAVAGTDIVVHTAYRSIAAMPDQCRRLLAAMSAAGTANLVYFSSIAVYGSAAGHVGEDTPPHGDPGSYGLAKRQCEESIRQWVAEQPQTRRAVILRPGIVYGAHSQLWVDKMIARIRCGAWGTFGSSGEGMAALIHIDDVAAITAQACARLAQDSQNLPGVTIVNAVGPETPSWNAYFRALAAADAQPALRDLSQVELALRMAVAMAAKVWRKAGLPGAHCAALAPTPSELRLFALRADYATDKAEAAMGFKAGIGLQDGLRRTLSRR</sequence>
<dbReference type="InterPro" id="IPR036291">
    <property type="entry name" value="NAD(P)-bd_dom_sf"/>
</dbReference>
<proteinExistence type="predicted"/>
<dbReference type="InterPro" id="IPR051783">
    <property type="entry name" value="NAD(P)-dependent_oxidoreduct"/>
</dbReference>
<dbReference type="CDD" id="cd08946">
    <property type="entry name" value="SDR_e"/>
    <property type="match status" value="1"/>
</dbReference>
<dbReference type="AlphaFoldDB" id="A0A0D7F7C1"/>
<evidence type="ECO:0000259" key="1">
    <source>
        <dbReference type="Pfam" id="PF01370"/>
    </source>
</evidence>
<reference evidence="2 3" key="1">
    <citation type="submission" date="2014-11" db="EMBL/GenBank/DDBJ databases">
        <title>Genomics and ecophysiology of heterotrophic nitrogen fixing bacteria isolated from estuarine surface water.</title>
        <authorList>
            <person name="Bentzon-Tilia M."/>
            <person name="Severin I."/>
            <person name="Hansen L.H."/>
            <person name="Riemann L."/>
        </authorList>
    </citation>
    <scope>NUCLEOTIDE SEQUENCE [LARGE SCALE GENOMIC DNA]</scope>
    <source>
        <strain evidence="2 3">BAL398</strain>
    </source>
</reference>
<dbReference type="OrthoDB" id="7771794at2"/>
<dbReference type="PANTHER" id="PTHR48079">
    <property type="entry name" value="PROTEIN YEEZ"/>
    <property type="match status" value="1"/>
</dbReference>
<dbReference type="EMBL" id="JXXE01000060">
    <property type="protein sequence ID" value="KIZ47617.1"/>
    <property type="molecule type" value="Genomic_DNA"/>
</dbReference>
<comment type="caution">
    <text evidence="2">The sequence shown here is derived from an EMBL/GenBank/DDBJ whole genome shotgun (WGS) entry which is preliminary data.</text>
</comment>
<accession>A0A0D7F7C1</accession>
<name>A0A0D7F7C1_RHOPL</name>
<gene>
    <name evidence="2" type="ORF">OO17_03395</name>
</gene>
<protein>
    <recommendedName>
        <fullName evidence="1">NAD-dependent epimerase/dehydratase domain-containing protein</fullName>
    </recommendedName>
</protein>
<evidence type="ECO:0000313" key="2">
    <source>
        <dbReference type="EMBL" id="KIZ47617.1"/>
    </source>
</evidence>
<dbReference type="Proteomes" id="UP000032515">
    <property type="component" value="Unassembled WGS sequence"/>
</dbReference>
<dbReference type="GO" id="GO:0005737">
    <property type="term" value="C:cytoplasm"/>
    <property type="evidence" value="ECO:0007669"/>
    <property type="project" value="TreeGrafter"/>
</dbReference>
<dbReference type="PATRIC" id="fig|1076.23.peg.6126"/>
<dbReference type="RefSeq" id="WP_044405675.1">
    <property type="nucleotide sequence ID" value="NZ_JXXE01000060.1"/>
</dbReference>